<evidence type="ECO:0000259" key="1">
    <source>
        <dbReference type="Pfam" id="PF13546"/>
    </source>
</evidence>
<keyword evidence="3" id="KW-1185">Reference proteome</keyword>
<organism evidence="2 3">
    <name type="scientific">Rhodopila globiformis</name>
    <name type="common">Rhodopseudomonas globiformis</name>
    <dbReference type="NCBI Taxonomy" id="1071"/>
    <lineage>
        <taxon>Bacteria</taxon>
        <taxon>Pseudomonadati</taxon>
        <taxon>Pseudomonadota</taxon>
        <taxon>Alphaproteobacteria</taxon>
        <taxon>Acetobacterales</taxon>
        <taxon>Acetobacteraceae</taxon>
        <taxon>Rhodopila</taxon>
    </lineage>
</organism>
<evidence type="ECO:0000313" key="3">
    <source>
        <dbReference type="Proteomes" id="UP000239724"/>
    </source>
</evidence>
<comment type="caution">
    <text evidence="2">The sequence shown here is derived from an EMBL/GenBank/DDBJ whole genome shotgun (WGS) entry which is preliminary data.</text>
</comment>
<dbReference type="InterPro" id="IPR038721">
    <property type="entry name" value="IS701-like_DDE_dom"/>
</dbReference>
<accession>A0A2S6NGN2</accession>
<dbReference type="Proteomes" id="UP000239724">
    <property type="component" value="Unassembled WGS sequence"/>
</dbReference>
<evidence type="ECO:0000313" key="2">
    <source>
        <dbReference type="EMBL" id="PPQ33763.1"/>
    </source>
</evidence>
<reference evidence="2 3" key="1">
    <citation type="journal article" date="2018" name="Arch. Microbiol.">
        <title>New insights into the metabolic potential of the phototrophic purple bacterium Rhodopila globiformis DSM 161(T) from its draft genome sequence and evidence for a vanadium-dependent nitrogenase.</title>
        <authorList>
            <person name="Imhoff J.F."/>
            <person name="Rahn T."/>
            <person name="Kunzel S."/>
            <person name="Neulinger S.C."/>
        </authorList>
    </citation>
    <scope>NUCLEOTIDE SEQUENCE [LARGE SCALE GENOMIC DNA]</scope>
    <source>
        <strain evidence="2 3">DSM 161</strain>
    </source>
</reference>
<name>A0A2S6NGN2_RHOGL</name>
<dbReference type="OrthoDB" id="9182763at2"/>
<dbReference type="Pfam" id="PF13546">
    <property type="entry name" value="DDE_5"/>
    <property type="match status" value="1"/>
</dbReference>
<dbReference type="EMBL" id="NHRY01000139">
    <property type="protein sequence ID" value="PPQ33763.1"/>
    <property type="molecule type" value="Genomic_DNA"/>
</dbReference>
<dbReference type="AlphaFoldDB" id="A0A2S6NGN2"/>
<feature type="domain" description="Transposase IS701-like DDE" evidence="1">
    <location>
        <begin position="18"/>
        <end position="245"/>
    </location>
</feature>
<sequence length="281" mass="31162">MSCSAIPPILASIIARLTAAVPARTRTTFLDLLLGAAVTKGGHVTDAILAGGLSRGWSTYYWFLEQGRWSWLRVWAALLEVLTTLFRPAVWYVVIDDTVVERVSTAAPGALTHHNHNAKPNRPKFLRGQGWLCLAAVIERNAFAVGAVPLLLRLVRRGTNRGKLRSAGLLLRLLGQRLGPVRLLLDAWFMRAWLIQRALAAGHTVIGCARRDLALFDVPKPPRKRRQGRSRKYGARLTPERVAALPAQRSAAILYGKMQVVRYRTCLAAARFLRGRVVRAV</sequence>
<dbReference type="RefSeq" id="WP_104519448.1">
    <property type="nucleotide sequence ID" value="NZ_NHRY01000139.1"/>
</dbReference>
<proteinExistence type="predicted"/>
<gene>
    <name evidence="2" type="ORF">CCS01_13950</name>
</gene>
<protein>
    <recommendedName>
        <fullName evidence="1">Transposase IS701-like DDE domain-containing protein</fullName>
    </recommendedName>
</protein>